<comment type="caution">
    <text evidence="2">The sequence shown here is derived from an EMBL/GenBank/DDBJ whole genome shotgun (WGS) entry which is preliminary data.</text>
</comment>
<keyword evidence="3" id="KW-1185">Reference proteome</keyword>
<proteinExistence type="predicted"/>
<evidence type="ECO:0000313" key="3">
    <source>
        <dbReference type="Proteomes" id="UP000626244"/>
    </source>
</evidence>
<organism evidence="2 3">
    <name type="scientific">Gottfriedia solisilvae</name>
    <dbReference type="NCBI Taxonomy" id="1516104"/>
    <lineage>
        <taxon>Bacteria</taxon>
        <taxon>Bacillati</taxon>
        <taxon>Bacillota</taxon>
        <taxon>Bacilli</taxon>
        <taxon>Bacillales</taxon>
        <taxon>Bacillaceae</taxon>
        <taxon>Gottfriedia</taxon>
    </lineage>
</organism>
<evidence type="ECO:0000313" key="2">
    <source>
        <dbReference type="EMBL" id="GGI13537.1"/>
    </source>
</evidence>
<protein>
    <submittedName>
        <fullName evidence="2">Uncharacterized protein</fullName>
    </submittedName>
</protein>
<dbReference type="Proteomes" id="UP000626244">
    <property type="component" value="Unassembled WGS sequence"/>
</dbReference>
<feature type="transmembrane region" description="Helical" evidence="1">
    <location>
        <begin position="5"/>
        <end position="23"/>
    </location>
</feature>
<sequence>MKKKLIILIGMVGIIGIVYYLLFPFQFPFRNGYNIEIINDTGKNITGLSLTNVNVDNKIPIILDGDEYKFKNVTTTGFYNLEYKDHNGDLQAIPIVGFEEKGSLGEAVVTLESINENGIIESDLSTEMRVELILK</sequence>
<keyword evidence="1" id="KW-1133">Transmembrane helix</keyword>
<gene>
    <name evidence="2" type="ORF">GCM10007380_18410</name>
</gene>
<keyword evidence="1" id="KW-0812">Transmembrane</keyword>
<dbReference type="RefSeq" id="WP_087998224.1">
    <property type="nucleotide sequence ID" value="NZ_BMHB01000001.1"/>
</dbReference>
<dbReference type="OrthoDB" id="1957425at2"/>
<name>A0A8J3EXV7_9BACI</name>
<evidence type="ECO:0000256" key="1">
    <source>
        <dbReference type="SAM" id="Phobius"/>
    </source>
</evidence>
<dbReference type="EMBL" id="BMHB01000001">
    <property type="protein sequence ID" value="GGI13537.1"/>
    <property type="molecule type" value="Genomic_DNA"/>
</dbReference>
<accession>A0A8J3EXV7</accession>
<keyword evidence="1" id="KW-0472">Membrane</keyword>
<dbReference type="AlphaFoldDB" id="A0A8J3EXV7"/>
<reference evidence="3" key="1">
    <citation type="journal article" date="2019" name="Int. J. Syst. Evol. Microbiol.">
        <title>The Global Catalogue of Microorganisms (GCM) 10K type strain sequencing project: providing services to taxonomists for standard genome sequencing and annotation.</title>
        <authorList>
            <consortium name="The Broad Institute Genomics Platform"/>
            <consortium name="The Broad Institute Genome Sequencing Center for Infectious Disease"/>
            <person name="Wu L."/>
            <person name="Ma J."/>
        </authorList>
    </citation>
    <scope>NUCLEOTIDE SEQUENCE [LARGE SCALE GENOMIC DNA]</scope>
    <source>
        <strain evidence="3">CGMCC 1.14993</strain>
    </source>
</reference>